<evidence type="ECO:0000256" key="9">
    <source>
        <dbReference type="ARBA" id="ARBA00023141"/>
    </source>
</evidence>
<keyword evidence="9 11" id="KW-0057">Aromatic amino acid biosynthesis</keyword>
<comment type="pathway">
    <text evidence="2 11">Amino-acid biosynthesis; L-tryptophan biosynthesis; L-tryptophan from chorismate: step 4/5.</text>
</comment>
<evidence type="ECO:0000256" key="6">
    <source>
        <dbReference type="ARBA" id="ARBA00022605"/>
    </source>
</evidence>
<evidence type="ECO:0000256" key="3">
    <source>
        <dbReference type="ARBA" id="ARBA00008737"/>
    </source>
</evidence>
<evidence type="ECO:0000256" key="7">
    <source>
        <dbReference type="ARBA" id="ARBA00022793"/>
    </source>
</evidence>
<dbReference type="Pfam" id="PF00218">
    <property type="entry name" value="IGPS"/>
    <property type="match status" value="1"/>
</dbReference>
<organism evidence="13 14">
    <name type="scientific">Methanococcoides seepicolus</name>
    <dbReference type="NCBI Taxonomy" id="2828780"/>
    <lineage>
        <taxon>Archaea</taxon>
        <taxon>Methanobacteriati</taxon>
        <taxon>Methanobacteriota</taxon>
        <taxon>Stenosarchaea group</taxon>
        <taxon>Methanomicrobia</taxon>
        <taxon>Methanosarcinales</taxon>
        <taxon>Methanosarcinaceae</taxon>
        <taxon>Methanococcoides</taxon>
    </lineage>
</organism>
<dbReference type="AlphaFoldDB" id="A0A9E5DB74"/>
<sequence>MHSAIHEIINSTEKRIKTLYEAEDRPTLKGNTQGIEKIIEAIQSKKNSGKVPIIAEVKPASPSMKIRDISPEEAGKIAMDMENAGAIAISVLTEPEFFEGSIDNLKAVREAISLPVLRKDFIIDKVQFDEVRSDLILLIAGILGEKLEELIEYARSKGFEPLVEVHNTEELTYVLENSSAKIVGINNRDLTTLEVDIATTEELIPIIKKYDRRTGEEHLVISESGVHTSEDARRMMRAGADAILIGTSIVKDGDVYRKTKELVDALDDTIE</sequence>
<keyword evidence="14" id="KW-1185">Reference proteome</keyword>
<dbReference type="InterPro" id="IPR011060">
    <property type="entry name" value="RibuloseP-bd_barrel"/>
</dbReference>
<dbReference type="EC" id="4.1.1.48" evidence="4 11"/>
<evidence type="ECO:0000256" key="11">
    <source>
        <dbReference type="HAMAP-Rule" id="MF_00134"/>
    </source>
</evidence>
<dbReference type="PROSITE" id="PS00614">
    <property type="entry name" value="IGPS"/>
    <property type="match status" value="1"/>
</dbReference>
<evidence type="ECO:0000256" key="1">
    <source>
        <dbReference type="ARBA" id="ARBA00001633"/>
    </source>
</evidence>
<dbReference type="RefSeq" id="WP_250867435.1">
    <property type="nucleotide sequence ID" value="NZ_JAGSOI010000008.1"/>
</dbReference>
<dbReference type="InterPro" id="IPR045186">
    <property type="entry name" value="Indole-3-glycerol_P_synth"/>
</dbReference>
<comment type="catalytic activity">
    <reaction evidence="1 11">
        <text>1-(2-carboxyphenylamino)-1-deoxy-D-ribulose 5-phosphate + H(+) = (1S,2R)-1-C-(indol-3-yl)glycerol 3-phosphate + CO2 + H2O</text>
        <dbReference type="Rhea" id="RHEA:23476"/>
        <dbReference type="ChEBI" id="CHEBI:15377"/>
        <dbReference type="ChEBI" id="CHEBI:15378"/>
        <dbReference type="ChEBI" id="CHEBI:16526"/>
        <dbReference type="ChEBI" id="CHEBI:58613"/>
        <dbReference type="ChEBI" id="CHEBI:58866"/>
        <dbReference type="EC" id="4.1.1.48"/>
    </reaction>
</comment>
<dbReference type="Gene3D" id="3.20.20.70">
    <property type="entry name" value="Aldolase class I"/>
    <property type="match status" value="1"/>
</dbReference>
<dbReference type="PANTHER" id="PTHR22854:SF2">
    <property type="entry name" value="INDOLE-3-GLYCEROL-PHOSPHATE SYNTHASE"/>
    <property type="match status" value="1"/>
</dbReference>
<evidence type="ECO:0000313" key="14">
    <source>
        <dbReference type="Proteomes" id="UP001056766"/>
    </source>
</evidence>
<protein>
    <recommendedName>
        <fullName evidence="5 11">Indole-3-glycerol phosphate synthase</fullName>
        <shortName evidence="11">IGPS</shortName>
        <ecNumber evidence="4 11">4.1.1.48</ecNumber>
    </recommendedName>
</protein>
<dbReference type="InterPro" id="IPR001468">
    <property type="entry name" value="Indole-3-GlycerolPSynthase_CS"/>
</dbReference>
<keyword evidence="8 11" id="KW-0822">Tryptophan biosynthesis</keyword>
<feature type="domain" description="Indole-3-glycerol phosphate synthase" evidence="12">
    <location>
        <begin position="14"/>
        <end position="262"/>
    </location>
</feature>
<dbReference type="CDD" id="cd00331">
    <property type="entry name" value="IGPS"/>
    <property type="match status" value="1"/>
</dbReference>
<evidence type="ECO:0000256" key="4">
    <source>
        <dbReference type="ARBA" id="ARBA00012362"/>
    </source>
</evidence>
<gene>
    <name evidence="11" type="primary">trpC</name>
    <name evidence="13" type="ORF">KDK67_03420</name>
</gene>
<evidence type="ECO:0000259" key="12">
    <source>
        <dbReference type="Pfam" id="PF00218"/>
    </source>
</evidence>
<dbReference type="EMBL" id="JAGSOI010000008">
    <property type="protein sequence ID" value="MCM1986068.1"/>
    <property type="molecule type" value="Genomic_DNA"/>
</dbReference>
<reference evidence="13" key="2">
    <citation type="submission" date="2021-04" db="EMBL/GenBank/DDBJ databases">
        <authorList>
            <person name="Dong X."/>
        </authorList>
    </citation>
    <scope>NUCLEOTIDE SEQUENCE</scope>
    <source>
        <strain evidence="13">LLY</strain>
    </source>
</reference>
<keyword evidence="7 11" id="KW-0210">Decarboxylase</keyword>
<evidence type="ECO:0000256" key="5">
    <source>
        <dbReference type="ARBA" id="ARBA00018080"/>
    </source>
</evidence>
<keyword evidence="10 11" id="KW-0456">Lyase</keyword>
<proteinExistence type="inferred from homology"/>
<name>A0A9E5DB74_9EURY</name>
<dbReference type="PANTHER" id="PTHR22854">
    <property type="entry name" value="TRYPTOPHAN BIOSYNTHESIS PROTEIN"/>
    <property type="match status" value="1"/>
</dbReference>
<dbReference type="SUPFAM" id="SSF51366">
    <property type="entry name" value="Ribulose-phoshate binding barrel"/>
    <property type="match status" value="1"/>
</dbReference>
<keyword evidence="6 11" id="KW-0028">Amino-acid biosynthesis</keyword>
<dbReference type="InterPro" id="IPR013798">
    <property type="entry name" value="Indole-3-glycerol_P_synth_dom"/>
</dbReference>
<dbReference type="GO" id="GO:0004640">
    <property type="term" value="F:phosphoribosylanthranilate isomerase activity"/>
    <property type="evidence" value="ECO:0007669"/>
    <property type="project" value="TreeGrafter"/>
</dbReference>
<comment type="similarity">
    <text evidence="3 11">Belongs to the TrpC family.</text>
</comment>
<accession>A0A9E5DB74</accession>
<dbReference type="GO" id="GO:0004425">
    <property type="term" value="F:indole-3-glycerol-phosphate synthase activity"/>
    <property type="evidence" value="ECO:0007669"/>
    <property type="project" value="UniProtKB-UniRule"/>
</dbReference>
<dbReference type="GO" id="GO:0000162">
    <property type="term" value="P:L-tryptophan biosynthetic process"/>
    <property type="evidence" value="ECO:0007669"/>
    <property type="project" value="UniProtKB-UniRule"/>
</dbReference>
<dbReference type="InterPro" id="IPR013785">
    <property type="entry name" value="Aldolase_TIM"/>
</dbReference>
<evidence type="ECO:0000313" key="13">
    <source>
        <dbReference type="EMBL" id="MCM1986068.1"/>
    </source>
</evidence>
<dbReference type="Proteomes" id="UP001056766">
    <property type="component" value="Unassembled WGS sequence"/>
</dbReference>
<dbReference type="HAMAP" id="MF_00134_A">
    <property type="entry name" value="IGPS_A"/>
    <property type="match status" value="1"/>
</dbReference>
<comment type="caution">
    <text evidence="13">The sequence shown here is derived from an EMBL/GenBank/DDBJ whole genome shotgun (WGS) entry which is preliminary data.</text>
</comment>
<reference evidence="13" key="1">
    <citation type="journal article" date="2021" name="mSystems">
        <title>Bacteria and Archaea Synergistically Convert Glycine Betaine to Biogenic Methane in the Formosa Cold Seep of the South China Sea.</title>
        <authorList>
            <person name="Li L."/>
            <person name="Zhang W."/>
            <person name="Zhang S."/>
            <person name="Song L."/>
            <person name="Sun Q."/>
            <person name="Zhang H."/>
            <person name="Xiang H."/>
            <person name="Dong X."/>
        </authorList>
    </citation>
    <scope>NUCLEOTIDE SEQUENCE</scope>
    <source>
        <strain evidence="13">LLY</strain>
    </source>
</reference>
<evidence type="ECO:0000256" key="2">
    <source>
        <dbReference type="ARBA" id="ARBA00004696"/>
    </source>
</evidence>
<evidence type="ECO:0000256" key="10">
    <source>
        <dbReference type="ARBA" id="ARBA00023239"/>
    </source>
</evidence>
<evidence type="ECO:0000256" key="8">
    <source>
        <dbReference type="ARBA" id="ARBA00022822"/>
    </source>
</evidence>